<reference evidence="2 3" key="1">
    <citation type="submission" date="2020-04" db="EMBL/GenBank/DDBJ databases">
        <title>Gordonia sp. nov. TBRC 11910.</title>
        <authorList>
            <person name="Suriyachadkun C."/>
        </authorList>
    </citation>
    <scope>NUCLEOTIDE SEQUENCE [LARGE SCALE GENOMIC DNA]</scope>
    <source>
        <strain evidence="2 3">TBRC 11910</strain>
    </source>
</reference>
<keyword evidence="3" id="KW-1185">Reference proteome</keyword>
<feature type="transmembrane region" description="Helical" evidence="1">
    <location>
        <begin position="66"/>
        <end position="90"/>
    </location>
</feature>
<name>A0A848L5M0_9ACTN</name>
<feature type="transmembrane region" description="Helical" evidence="1">
    <location>
        <begin position="102"/>
        <end position="125"/>
    </location>
</feature>
<dbReference type="AlphaFoldDB" id="A0A848L5M0"/>
<keyword evidence="1" id="KW-0472">Membrane</keyword>
<evidence type="ECO:0000313" key="3">
    <source>
        <dbReference type="Proteomes" id="UP000550729"/>
    </source>
</evidence>
<evidence type="ECO:0000256" key="1">
    <source>
        <dbReference type="SAM" id="Phobius"/>
    </source>
</evidence>
<accession>A0A848L5M0</accession>
<gene>
    <name evidence="2" type="ORF">HH308_24145</name>
</gene>
<dbReference type="Proteomes" id="UP000550729">
    <property type="component" value="Unassembled WGS sequence"/>
</dbReference>
<feature type="transmembrane region" description="Helical" evidence="1">
    <location>
        <begin position="131"/>
        <end position="151"/>
    </location>
</feature>
<comment type="caution">
    <text evidence="2">The sequence shown here is derived from an EMBL/GenBank/DDBJ whole genome shotgun (WGS) entry which is preliminary data.</text>
</comment>
<organism evidence="2 3">
    <name type="scientific">Gordonia asplenii</name>
    <dbReference type="NCBI Taxonomy" id="2725283"/>
    <lineage>
        <taxon>Bacteria</taxon>
        <taxon>Bacillati</taxon>
        <taxon>Actinomycetota</taxon>
        <taxon>Actinomycetes</taxon>
        <taxon>Mycobacteriales</taxon>
        <taxon>Gordoniaceae</taxon>
        <taxon>Gordonia</taxon>
    </lineage>
</organism>
<proteinExistence type="predicted"/>
<keyword evidence="1" id="KW-1133">Transmembrane helix</keyword>
<keyword evidence="1" id="KW-0812">Transmembrane</keyword>
<dbReference type="EMBL" id="JABBNB010000033">
    <property type="protein sequence ID" value="NMO04315.1"/>
    <property type="molecule type" value="Genomic_DNA"/>
</dbReference>
<dbReference type="RefSeq" id="WP_170196817.1">
    <property type="nucleotide sequence ID" value="NZ_JABBNB010000033.1"/>
</dbReference>
<feature type="transmembrane region" description="Helical" evidence="1">
    <location>
        <begin position="35"/>
        <end position="54"/>
    </location>
</feature>
<protein>
    <submittedName>
        <fullName evidence="2">Uncharacterized protein</fullName>
    </submittedName>
</protein>
<evidence type="ECO:0000313" key="2">
    <source>
        <dbReference type="EMBL" id="NMO04315.1"/>
    </source>
</evidence>
<sequence>MKLITWRETLASKGVPEIGEAQSSSVVYGFVTRTLVVFLALFVSMSVIVPLVRVMRGWSPIAPHSWSLLLLVIPAAYYNLALGWGAVSLWSSFRVKHPKWHFIGKTLVPVALWVVTAIGAVVSVVAQNGVATTGVLAFLLLGVPALLALQLPMSRSARIGRMHRFAEWMARPVWQQVQTRLDRHAEVIKVDLKSEVSNVLYTRFDGIDPT</sequence>